<dbReference type="EMBL" id="OIVN01000072">
    <property type="protein sequence ID" value="SPC73724.1"/>
    <property type="molecule type" value="Genomic_DNA"/>
</dbReference>
<dbReference type="GO" id="GO:0016020">
    <property type="term" value="C:membrane"/>
    <property type="evidence" value="ECO:0007669"/>
    <property type="project" value="UniProtKB-SubCell"/>
</dbReference>
<evidence type="ECO:0000256" key="4">
    <source>
        <dbReference type="ARBA" id="ARBA00022729"/>
    </source>
</evidence>
<evidence type="ECO:0000256" key="2">
    <source>
        <dbReference type="ARBA" id="ARBA00022614"/>
    </source>
</evidence>
<evidence type="ECO:0000256" key="7">
    <source>
        <dbReference type="ARBA" id="ARBA00023136"/>
    </source>
</evidence>
<dbReference type="SUPFAM" id="SSF52047">
    <property type="entry name" value="RNI-like"/>
    <property type="match status" value="1"/>
</dbReference>
<reference evidence="10" key="1">
    <citation type="submission" date="2018-02" db="EMBL/GenBank/DDBJ databases">
        <authorList>
            <person name="Cohen D.B."/>
            <person name="Kent A.D."/>
        </authorList>
    </citation>
    <scope>NUCLEOTIDE SEQUENCE</scope>
</reference>
<dbReference type="InterPro" id="IPR001611">
    <property type="entry name" value="Leu-rich_rpt"/>
</dbReference>
<feature type="domain" description="Leucine-rich repeat-containing N-terminal plant-type" evidence="8">
    <location>
        <begin position="2"/>
        <end position="19"/>
    </location>
</feature>
<keyword evidence="7" id="KW-0472">Membrane</keyword>
<dbReference type="InterPro" id="IPR053211">
    <property type="entry name" value="DNA_repair-toleration"/>
</dbReference>
<dbReference type="InterPro" id="IPR003591">
    <property type="entry name" value="Leu-rich_rpt_typical-subtyp"/>
</dbReference>
<dbReference type="Gene3D" id="3.80.10.10">
    <property type="entry name" value="Ribonuclease Inhibitor"/>
    <property type="match status" value="4"/>
</dbReference>
<dbReference type="SMART" id="SM00369">
    <property type="entry name" value="LRR_TYP"/>
    <property type="match status" value="6"/>
</dbReference>
<dbReference type="AlphaFoldDB" id="A0A2N9EGF4"/>
<dbReference type="PANTHER" id="PTHR48060:SF24">
    <property type="entry name" value="NON-SPECIFIC SERINE_THREONINE PROTEIN KINASE"/>
    <property type="match status" value="1"/>
</dbReference>
<comment type="subcellular location">
    <subcellularLocation>
        <location evidence="1">Membrane</location>
        <topology evidence="1">Single-pass membrane protein</topology>
    </subcellularLocation>
</comment>
<dbReference type="InterPro" id="IPR032675">
    <property type="entry name" value="LRR_dom_sf"/>
</dbReference>
<evidence type="ECO:0000259" key="8">
    <source>
        <dbReference type="Pfam" id="PF08263"/>
    </source>
</evidence>
<evidence type="ECO:0000256" key="6">
    <source>
        <dbReference type="ARBA" id="ARBA00022989"/>
    </source>
</evidence>
<keyword evidence="4" id="KW-0732">Signal</keyword>
<dbReference type="SUPFAM" id="SSF52058">
    <property type="entry name" value="L domain-like"/>
    <property type="match status" value="1"/>
</dbReference>
<dbReference type="PROSITE" id="PS51450">
    <property type="entry name" value="LRR"/>
    <property type="match status" value="1"/>
</dbReference>
<evidence type="ECO:0000256" key="1">
    <source>
        <dbReference type="ARBA" id="ARBA00004167"/>
    </source>
</evidence>
<gene>
    <name evidence="10" type="ORF">FSB_LOCUS1606</name>
</gene>
<proteinExistence type="predicted"/>
<organism evidence="10">
    <name type="scientific">Fagus sylvatica</name>
    <name type="common">Beechnut</name>
    <dbReference type="NCBI Taxonomy" id="28930"/>
    <lineage>
        <taxon>Eukaryota</taxon>
        <taxon>Viridiplantae</taxon>
        <taxon>Streptophyta</taxon>
        <taxon>Embryophyta</taxon>
        <taxon>Tracheophyta</taxon>
        <taxon>Spermatophyta</taxon>
        <taxon>Magnoliopsida</taxon>
        <taxon>eudicotyledons</taxon>
        <taxon>Gunneridae</taxon>
        <taxon>Pentapetalae</taxon>
        <taxon>rosids</taxon>
        <taxon>fabids</taxon>
        <taxon>Fagales</taxon>
        <taxon>Fagaceae</taxon>
        <taxon>Fagus</taxon>
    </lineage>
</organism>
<evidence type="ECO:0000256" key="3">
    <source>
        <dbReference type="ARBA" id="ARBA00022692"/>
    </source>
</evidence>
<dbReference type="Pfam" id="PF08263">
    <property type="entry name" value="LRRNT_2"/>
    <property type="match status" value="1"/>
</dbReference>
<dbReference type="FunFam" id="3.80.10.10:FF:000383">
    <property type="entry name" value="Leucine-rich repeat receptor protein kinase EMS1"/>
    <property type="match status" value="1"/>
</dbReference>
<evidence type="ECO:0000259" key="9">
    <source>
        <dbReference type="Pfam" id="PF23598"/>
    </source>
</evidence>
<dbReference type="Pfam" id="PF13855">
    <property type="entry name" value="LRR_8"/>
    <property type="match status" value="2"/>
</dbReference>
<evidence type="ECO:0000256" key="5">
    <source>
        <dbReference type="ARBA" id="ARBA00022737"/>
    </source>
</evidence>
<dbReference type="InterPro" id="IPR055414">
    <property type="entry name" value="LRR_R13L4/SHOC2-like"/>
</dbReference>
<feature type="domain" description="Disease resistance R13L4/SHOC-2-like LRR" evidence="9">
    <location>
        <begin position="132"/>
        <end position="287"/>
    </location>
</feature>
<dbReference type="Pfam" id="PF23598">
    <property type="entry name" value="LRR_14"/>
    <property type="match status" value="1"/>
</dbReference>
<dbReference type="InterPro" id="IPR013210">
    <property type="entry name" value="LRR_N_plant-typ"/>
</dbReference>
<dbReference type="Pfam" id="PF00560">
    <property type="entry name" value="LRR_1"/>
    <property type="match status" value="2"/>
</dbReference>
<dbReference type="FunFam" id="3.80.10.10:FF:000095">
    <property type="entry name" value="LRR receptor-like serine/threonine-protein kinase GSO1"/>
    <property type="match status" value="2"/>
</dbReference>
<sequence length="628" mass="69782">METWKDGSDYCSWDGVTCDKVRGDVIGLDLSCSWLEGTIPSNSSLFLLHHLQRLNLAFNSFESLPISSRFGQFASSFMNLSSSLTSLALQDCQLRGTLPDVIFRLPNLRKLSLNDNFELKALFPMVNWTNPLRFLDVSHTLFSGELPKSIGNLKFLSYLGLSSCNFSGPIPSSLGNLTQLTALGLSNNHFIGEIPSSLSNLKELAYFDLHYNNLSGSIPASLGNLTKVTEFYLNYNNFTGQIPSSLSNLKDLTIIDFSNNNFGGTDFLTNLTKLTNVYLCYNQLTSQICEFQPGSSLESLLLDNNRLYGSIPKSISNLVNLIELDISSNNLSGSIPASIGNVTKVTQFFLQSNNLIGQIPSSLSNLKDLTLIDLNHNNFSDQLPWKNLQILDLRANLLQGKLPAPPYSIEIFLISNNSLIGGIPSMICNASSLRILDISRNRLGGTVPQCLGNFSNDLVVMDLRMNNFHGTIPDTFVKDNQLTTLVFNGNQLEGQLPKSLVNCTKLEVLDLGNNKISDFFPSWLEALPELKVLVLNSNRFHGPIGNHKTSGKSFSKLRILDLSHNEFTGLLPRNYFQNLNAMMTIQGSLTEEMERRAGRIIKDLGEEEVNAFKGAFRYIESDEYPLLY</sequence>
<name>A0A2N9EGF4_FAGSY</name>
<keyword evidence="3" id="KW-0812">Transmembrane</keyword>
<keyword evidence="2" id="KW-0433">Leucine-rich repeat</keyword>
<evidence type="ECO:0000313" key="10">
    <source>
        <dbReference type="EMBL" id="SPC73724.1"/>
    </source>
</evidence>
<accession>A0A2N9EGF4</accession>
<keyword evidence="5" id="KW-0677">Repeat</keyword>
<protein>
    <submittedName>
        <fullName evidence="10">Uncharacterized protein</fullName>
    </submittedName>
</protein>
<keyword evidence="6" id="KW-1133">Transmembrane helix</keyword>
<dbReference type="PANTHER" id="PTHR48060">
    <property type="entry name" value="DNA DAMAGE-REPAIR/TOLERATION PROTEIN DRT100"/>
    <property type="match status" value="1"/>
</dbReference>